<name>A0A183LMT3_9TREM</name>
<feature type="coiled-coil region" evidence="1">
    <location>
        <begin position="317"/>
        <end position="351"/>
    </location>
</feature>
<dbReference type="InterPro" id="IPR005312">
    <property type="entry name" value="DUF1759"/>
</dbReference>
<evidence type="ECO:0000313" key="4">
    <source>
        <dbReference type="Proteomes" id="UP000277204"/>
    </source>
</evidence>
<feature type="compositionally biased region" description="Basic and acidic residues" evidence="2">
    <location>
        <begin position="10"/>
        <end position="20"/>
    </location>
</feature>
<dbReference type="PANTHER" id="PTHR47331:SF4">
    <property type="entry name" value="PEPTIDASE S1 DOMAIN-CONTAINING PROTEIN"/>
    <property type="match status" value="1"/>
</dbReference>
<reference evidence="3 4" key="1">
    <citation type="submission" date="2018-11" db="EMBL/GenBank/DDBJ databases">
        <authorList>
            <consortium name="Pathogen Informatics"/>
        </authorList>
    </citation>
    <scope>NUCLEOTIDE SEQUENCE [LARGE SCALE GENOMIC DNA]</scope>
    <source>
        <strain evidence="3 4">Zambia</strain>
    </source>
</reference>
<dbReference type="PANTHER" id="PTHR47331">
    <property type="entry name" value="PHD-TYPE DOMAIN-CONTAINING PROTEIN"/>
    <property type="match status" value="1"/>
</dbReference>
<evidence type="ECO:0000313" key="3">
    <source>
        <dbReference type="EMBL" id="VDO64551.1"/>
    </source>
</evidence>
<dbReference type="AlphaFoldDB" id="A0A183LMT3"/>
<feature type="region of interest" description="Disordered" evidence="2">
    <location>
        <begin position="1"/>
        <end position="31"/>
    </location>
</feature>
<evidence type="ECO:0000256" key="1">
    <source>
        <dbReference type="SAM" id="Coils"/>
    </source>
</evidence>
<dbReference type="STRING" id="48269.A0A183LMT3"/>
<gene>
    <name evidence="3" type="ORF">SMRZ_LOCUS5108</name>
</gene>
<proteinExistence type="predicted"/>
<keyword evidence="1" id="KW-0175">Coiled coil</keyword>
<evidence type="ECO:0000256" key="2">
    <source>
        <dbReference type="SAM" id="MobiDB-lite"/>
    </source>
</evidence>
<organism evidence="3 4">
    <name type="scientific">Schistosoma margrebowiei</name>
    <dbReference type="NCBI Taxonomy" id="48269"/>
    <lineage>
        <taxon>Eukaryota</taxon>
        <taxon>Metazoa</taxon>
        <taxon>Spiralia</taxon>
        <taxon>Lophotrochozoa</taxon>
        <taxon>Platyhelminthes</taxon>
        <taxon>Trematoda</taxon>
        <taxon>Digenea</taxon>
        <taxon>Strigeidida</taxon>
        <taxon>Schistosomatoidea</taxon>
        <taxon>Schistosomatidae</taxon>
        <taxon>Schistosoma</taxon>
    </lineage>
</organism>
<dbReference type="EMBL" id="UZAI01001704">
    <property type="protein sequence ID" value="VDO64551.1"/>
    <property type="molecule type" value="Genomic_DNA"/>
</dbReference>
<feature type="non-terminal residue" evidence="3">
    <location>
        <position position="1"/>
    </location>
</feature>
<protein>
    <submittedName>
        <fullName evidence="3">Uncharacterized protein</fullName>
    </submittedName>
</protein>
<keyword evidence="4" id="KW-1185">Reference proteome</keyword>
<dbReference type="Proteomes" id="UP000277204">
    <property type="component" value="Unassembled WGS sequence"/>
</dbReference>
<dbReference type="Pfam" id="PF03564">
    <property type="entry name" value="DUF1759"/>
    <property type="match status" value="1"/>
</dbReference>
<accession>A0A183LMT3</accession>
<sequence>VYYRKKRRIREQISEDSIQKRDRKGSVTFGNGGGLAPSCQNGSTGSLTGVNVATVANTAALTCHYHHYHHHHHHCVAPQSSTLSSQIPMVPPHRCGIGCNNNNNNLVTGSICCTSSSDLQTRSSGVNGIIQSRHQGPSIVQMKHHHHSTVLHPNQHSISKDLTTSHLSHHSQQHIYDQGSSFPSCNPSKSYPLSNLNIVTTASGFRTGLTLTSTSVGTGPSVYSCQIQSNSVCQSSSASSSVYPSHHHHHHGLVRIGDVWYNRYKILALIGKVPNSRFDIPTEMTSNKYYDSDEIPELPPHHLGVYDEDQLEKNELKSNNMIELELARLRINQLEKEIELEKLRRQKCEGSDQSVSNSENTILKNLYLPKREVLGFDGTPTNYWNFIRNFEECIGSENIGFRAKLNNLIQYCDGEAKAAILYCTILEPEISYHQALKLLEETFGQKHVVARTFIDNLSKFPNIRRNQPDSLRRLSREMQACSLTLEQMNYVSHLNSSRTIETMVLKLPTHIQQEWLKVAYKIIRGGREPLFTDLVEFVKQQAVMANTRYGLLVNRGGNSDNRDVGVLKGKISTDYNAARISYASASDDNAPLRSSSCLECFSNHSLDQYQKFKDKNVRERKEFVLV</sequence>